<evidence type="ECO:0000259" key="3">
    <source>
        <dbReference type="Pfam" id="PF13559"/>
    </source>
</evidence>
<organism evidence="4 5">
    <name type="scientific">Spirosoma soli</name>
    <dbReference type="NCBI Taxonomy" id="1770529"/>
    <lineage>
        <taxon>Bacteria</taxon>
        <taxon>Pseudomonadati</taxon>
        <taxon>Bacteroidota</taxon>
        <taxon>Cytophagia</taxon>
        <taxon>Cytophagales</taxon>
        <taxon>Cytophagaceae</taxon>
        <taxon>Spirosoma</taxon>
    </lineage>
</organism>
<evidence type="ECO:0000256" key="2">
    <source>
        <dbReference type="SAM" id="SignalP"/>
    </source>
</evidence>
<name>A0ABW5M3T8_9BACT</name>
<accession>A0ABW5M3T8</accession>
<feature type="transmembrane region" description="Helical" evidence="1">
    <location>
        <begin position="104"/>
        <end position="122"/>
    </location>
</feature>
<reference evidence="5" key="1">
    <citation type="journal article" date="2019" name="Int. J. Syst. Evol. Microbiol.">
        <title>The Global Catalogue of Microorganisms (GCM) 10K type strain sequencing project: providing services to taxonomists for standard genome sequencing and annotation.</title>
        <authorList>
            <consortium name="The Broad Institute Genomics Platform"/>
            <consortium name="The Broad Institute Genome Sequencing Center for Infectious Disease"/>
            <person name="Wu L."/>
            <person name="Ma J."/>
        </authorList>
    </citation>
    <scope>NUCLEOTIDE SEQUENCE [LARGE SCALE GENOMIC DNA]</scope>
    <source>
        <strain evidence="5">KCTC 42805</strain>
    </source>
</reference>
<dbReference type="InterPro" id="IPR025403">
    <property type="entry name" value="TgpA-like_C"/>
</dbReference>
<dbReference type="RefSeq" id="WP_381522594.1">
    <property type="nucleotide sequence ID" value="NZ_JBHULN010000006.1"/>
</dbReference>
<evidence type="ECO:0000313" key="5">
    <source>
        <dbReference type="Proteomes" id="UP001597469"/>
    </source>
</evidence>
<gene>
    <name evidence="4" type="ORF">ACFSUS_11355</name>
</gene>
<sequence length="256" mass="29868">MTFDTRFNWRQLRLFGFFCLLIQLASGPCLTYAQTKPASVTARDDRSAVRIRYPMPEQLRDLQNDRDYQYGRDVPPPENPLARFFSYLYRRLMEFLASEAYQNFWQYVILAAIAGLVIYLLAKAEVLGFIFPKKAQTTGLDYEHLAENIHEIDFDTAIDEAVSQQSFRLAVRLLYLQTLKRLTDAGLIGYKPDKTNRQYVYELASLPIQPGFENLTRQFEFVWYGDFPVDDASFAHVRQQFRDFATLIGRQPKPVN</sequence>
<keyword evidence="5" id="KW-1185">Reference proteome</keyword>
<protein>
    <submittedName>
        <fullName evidence="4">DUF4129 domain-containing protein</fullName>
    </submittedName>
</protein>
<comment type="caution">
    <text evidence="4">The sequence shown here is derived from an EMBL/GenBank/DDBJ whole genome shotgun (WGS) entry which is preliminary data.</text>
</comment>
<evidence type="ECO:0000313" key="4">
    <source>
        <dbReference type="EMBL" id="MFD2571232.1"/>
    </source>
</evidence>
<keyword evidence="2" id="KW-0732">Signal</keyword>
<keyword evidence="1" id="KW-1133">Transmembrane helix</keyword>
<dbReference type="EMBL" id="JBHULN010000006">
    <property type="protein sequence ID" value="MFD2571232.1"/>
    <property type="molecule type" value="Genomic_DNA"/>
</dbReference>
<dbReference type="Proteomes" id="UP001597469">
    <property type="component" value="Unassembled WGS sequence"/>
</dbReference>
<proteinExistence type="predicted"/>
<evidence type="ECO:0000256" key="1">
    <source>
        <dbReference type="SAM" id="Phobius"/>
    </source>
</evidence>
<feature type="signal peptide" evidence="2">
    <location>
        <begin position="1"/>
        <end position="31"/>
    </location>
</feature>
<dbReference type="Pfam" id="PF13559">
    <property type="entry name" value="DUF4129"/>
    <property type="match status" value="1"/>
</dbReference>
<feature type="domain" description="Protein-glutamine gamma-glutamyltransferase-like C-terminal" evidence="3">
    <location>
        <begin position="174"/>
        <end position="242"/>
    </location>
</feature>
<keyword evidence="1" id="KW-0472">Membrane</keyword>
<keyword evidence="1" id="KW-0812">Transmembrane</keyword>
<feature type="chain" id="PRO_5045851757" evidence="2">
    <location>
        <begin position="32"/>
        <end position="256"/>
    </location>
</feature>